<comment type="caution">
    <text evidence="1">The sequence shown here is derived from an EMBL/GenBank/DDBJ whole genome shotgun (WGS) entry which is preliminary data.</text>
</comment>
<reference evidence="1 2" key="1">
    <citation type="journal article" date="2024" name="J Genomics">
        <title>Draft genome sequencing and assembly of Favolaschia claudopus CIRM-BRFM 2984 isolated from oak limbs.</title>
        <authorList>
            <person name="Navarro D."/>
            <person name="Drula E."/>
            <person name="Chaduli D."/>
            <person name="Cazenave R."/>
            <person name="Ahrendt S."/>
            <person name="Wang J."/>
            <person name="Lipzen A."/>
            <person name="Daum C."/>
            <person name="Barry K."/>
            <person name="Grigoriev I.V."/>
            <person name="Favel A."/>
            <person name="Rosso M.N."/>
            <person name="Martin F."/>
        </authorList>
    </citation>
    <scope>NUCLEOTIDE SEQUENCE [LARGE SCALE GENOMIC DNA]</scope>
    <source>
        <strain evidence="1 2">CIRM-BRFM 2984</strain>
    </source>
</reference>
<name>A0AAW0C230_9AGAR</name>
<evidence type="ECO:0000313" key="2">
    <source>
        <dbReference type="Proteomes" id="UP001362999"/>
    </source>
</evidence>
<dbReference type="InterPro" id="IPR011989">
    <property type="entry name" value="ARM-like"/>
</dbReference>
<dbReference type="Proteomes" id="UP001362999">
    <property type="component" value="Unassembled WGS sequence"/>
</dbReference>
<protein>
    <submittedName>
        <fullName evidence="1">Uncharacterized protein</fullName>
    </submittedName>
</protein>
<dbReference type="InterPro" id="IPR016024">
    <property type="entry name" value="ARM-type_fold"/>
</dbReference>
<organism evidence="1 2">
    <name type="scientific">Favolaschia claudopus</name>
    <dbReference type="NCBI Taxonomy" id="2862362"/>
    <lineage>
        <taxon>Eukaryota</taxon>
        <taxon>Fungi</taxon>
        <taxon>Dikarya</taxon>
        <taxon>Basidiomycota</taxon>
        <taxon>Agaricomycotina</taxon>
        <taxon>Agaricomycetes</taxon>
        <taxon>Agaricomycetidae</taxon>
        <taxon>Agaricales</taxon>
        <taxon>Marasmiineae</taxon>
        <taxon>Mycenaceae</taxon>
        <taxon>Favolaschia</taxon>
    </lineage>
</organism>
<accession>A0AAW0C230</accession>
<dbReference type="AlphaFoldDB" id="A0AAW0C230"/>
<proteinExistence type="predicted"/>
<gene>
    <name evidence="1" type="ORF">R3P38DRAFT_3352554</name>
</gene>
<sequence length="597" mass="66090">MILIQIQISSCSFSLQGLAALYPINSLTSPSPRTMQQQPLTRRTTRSSIHSWWSDSNPNLQGPATINLHSAAKPLMRFLHHRQAVDIIKKNRFGPLTDELLDIYASYLPWNFVSTSTKALILSELEERARVPSNAQVIVDSPIFIQLQQMLEWTLDDQNRDREAITLQIAGRPLMESLHHKEALSFIQKNSQQPLSTGILDGYAAYLSWNLLSWSTKGLLLSTLKSRASVESDTQAVLNSPVLCILQQMVEFPEIKPENQDREALALAAAAKYVIQCLHHTIVSALIHKSQDVPLSANLLDKYAAYLTLPSISDSTKATIFDDLKSRACTDDSEAQAVVDSPVFSRVQHVLESREKQQTSILTAAAQALLSALYHQQVLSHEAKTRDKRLSATILQAYASYLSLSSTCISWETKMILLSQLDFRAQQLPSNAQAVVVSPVFALLGELLDSPHIGTRALTCKLLGHLASHASVLELNPCPKLVNIFRNDADFAVEQATFSLSKIAISLDGAQAIVHAIFSDVSDTMTYIWPLWRPVRFVSITSGTDSLCETAITQDLTSELMGQLATHGSELTGACVSREETPSGDVVWKLRLLNRRL</sequence>
<dbReference type="SUPFAM" id="SSF48371">
    <property type="entry name" value="ARM repeat"/>
    <property type="match status" value="1"/>
</dbReference>
<evidence type="ECO:0000313" key="1">
    <source>
        <dbReference type="EMBL" id="KAK7033417.1"/>
    </source>
</evidence>
<dbReference type="Gene3D" id="1.25.10.10">
    <property type="entry name" value="Leucine-rich Repeat Variant"/>
    <property type="match status" value="1"/>
</dbReference>
<dbReference type="EMBL" id="JAWWNJ010000023">
    <property type="protein sequence ID" value="KAK7033417.1"/>
    <property type="molecule type" value="Genomic_DNA"/>
</dbReference>
<keyword evidence="2" id="KW-1185">Reference proteome</keyword>